<organism evidence="1 2">
    <name type="scientific">Canavalia gladiata</name>
    <name type="common">Sword bean</name>
    <name type="synonym">Dolichos gladiatus</name>
    <dbReference type="NCBI Taxonomy" id="3824"/>
    <lineage>
        <taxon>Eukaryota</taxon>
        <taxon>Viridiplantae</taxon>
        <taxon>Streptophyta</taxon>
        <taxon>Embryophyta</taxon>
        <taxon>Tracheophyta</taxon>
        <taxon>Spermatophyta</taxon>
        <taxon>Magnoliopsida</taxon>
        <taxon>eudicotyledons</taxon>
        <taxon>Gunneridae</taxon>
        <taxon>Pentapetalae</taxon>
        <taxon>rosids</taxon>
        <taxon>fabids</taxon>
        <taxon>Fabales</taxon>
        <taxon>Fabaceae</taxon>
        <taxon>Papilionoideae</taxon>
        <taxon>50 kb inversion clade</taxon>
        <taxon>NPAAA clade</taxon>
        <taxon>indigoferoid/millettioid clade</taxon>
        <taxon>Phaseoleae</taxon>
        <taxon>Canavalia</taxon>
    </lineage>
</organism>
<keyword evidence="2" id="KW-1185">Reference proteome</keyword>
<comment type="caution">
    <text evidence="1">The sequence shown here is derived from an EMBL/GenBank/DDBJ whole genome shotgun (WGS) entry which is preliminary data.</text>
</comment>
<proteinExistence type="predicted"/>
<dbReference type="AlphaFoldDB" id="A0AAN9M0T1"/>
<dbReference type="EMBL" id="JAYMYQ010000003">
    <property type="protein sequence ID" value="KAK7345687.1"/>
    <property type="molecule type" value="Genomic_DNA"/>
</dbReference>
<accession>A0AAN9M0T1</accession>
<gene>
    <name evidence="1" type="ORF">VNO77_16297</name>
</gene>
<evidence type="ECO:0000313" key="2">
    <source>
        <dbReference type="Proteomes" id="UP001367508"/>
    </source>
</evidence>
<sequence>MYAQAGSQFHDELLLHNLPSSLVKAIDARLEGIQPKVQSSDSISSGYIAGEIKPVGVNTKKSSPTAKSHQGRPLFLEPYYWYFVVLYLMCWNYSVLGKGDVTDKAIDPIKVYSEELIREIEKIASTLVPEKDRSIRIAAMQRIEGLVLGALSNIVDEEFQQLWFHLYWCGSWDSGQRREGLNISYTSS</sequence>
<dbReference type="Proteomes" id="UP001367508">
    <property type="component" value="Unassembled WGS sequence"/>
</dbReference>
<evidence type="ECO:0000313" key="1">
    <source>
        <dbReference type="EMBL" id="KAK7345687.1"/>
    </source>
</evidence>
<protein>
    <submittedName>
        <fullName evidence="1">Uncharacterized protein</fullName>
    </submittedName>
</protein>
<reference evidence="1 2" key="1">
    <citation type="submission" date="2024-01" db="EMBL/GenBank/DDBJ databases">
        <title>The genomes of 5 underutilized Papilionoideae crops provide insights into root nodulation and disease resistanc.</title>
        <authorList>
            <person name="Jiang F."/>
        </authorList>
    </citation>
    <scope>NUCLEOTIDE SEQUENCE [LARGE SCALE GENOMIC DNA]</scope>
    <source>
        <strain evidence="1">LVBAO_FW01</strain>
        <tissue evidence="1">Leaves</tissue>
    </source>
</reference>
<name>A0AAN9M0T1_CANGL</name>